<reference evidence="4" key="1">
    <citation type="journal article" date="2019" name="Int. J. Syst. Evol. Microbiol.">
        <title>The Global Catalogue of Microorganisms (GCM) 10K type strain sequencing project: providing services to taxonomists for standard genome sequencing and annotation.</title>
        <authorList>
            <consortium name="The Broad Institute Genomics Platform"/>
            <consortium name="The Broad Institute Genome Sequencing Center for Infectious Disease"/>
            <person name="Wu L."/>
            <person name="Ma J."/>
        </authorList>
    </citation>
    <scope>NUCLEOTIDE SEQUENCE [LARGE SCALE GENOMIC DNA]</scope>
    <source>
        <strain evidence="4">JCM 18285</strain>
    </source>
</reference>
<gene>
    <name evidence="3" type="ORF">GCM10023314_20620</name>
</gene>
<evidence type="ECO:0000259" key="2">
    <source>
        <dbReference type="Pfam" id="PF09834"/>
    </source>
</evidence>
<evidence type="ECO:0000313" key="3">
    <source>
        <dbReference type="EMBL" id="GAA4947191.1"/>
    </source>
</evidence>
<name>A0ABP9GLS8_9FLAO</name>
<evidence type="ECO:0000256" key="1">
    <source>
        <dbReference type="SAM" id="MobiDB-lite"/>
    </source>
</evidence>
<dbReference type="InterPro" id="IPR018638">
    <property type="entry name" value="DUF2061_membrane"/>
</dbReference>
<protein>
    <recommendedName>
        <fullName evidence="2">DUF2061 domain-containing protein</fullName>
    </recommendedName>
</protein>
<dbReference type="RefSeq" id="WP_345191977.1">
    <property type="nucleotide sequence ID" value="NZ_BAABJJ010000030.1"/>
</dbReference>
<accession>A0ABP9GLS8</accession>
<feature type="compositionally biased region" description="Basic and acidic residues" evidence="1">
    <location>
        <begin position="8"/>
        <end position="21"/>
    </location>
</feature>
<dbReference type="Pfam" id="PF09834">
    <property type="entry name" value="DUF2061"/>
    <property type="match status" value="1"/>
</dbReference>
<comment type="caution">
    <text evidence="3">The sequence shown here is derived from an EMBL/GenBank/DDBJ whole genome shotgun (WGS) entry which is preliminary data.</text>
</comment>
<dbReference type="EMBL" id="BAABJJ010000030">
    <property type="protein sequence ID" value="GAA4947191.1"/>
    <property type="molecule type" value="Genomic_DNA"/>
</dbReference>
<feature type="region of interest" description="Disordered" evidence="1">
    <location>
        <begin position="1"/>
        <end position="21"/>
    </location>
</feature>
<organism evidence="3 4">
    <name type="scientific">Algibacter agarivorans</name>
    <dbReference type="NCBI Taxonomy" id="1109741"/>
    <lineage>
        <taxon>Bacteria</taxon>
        <taxon>Pseudomonadati</taxon>
        <taxon>Bacteroidota</taxon>
        <taxon>Flavobacteriia</taxon>
        <taxon>Flavobacteriales</taxon>
        <taxon>Flavobacteriaceae</taxon>
        <taxon>Algibacter</taxon>
    </lineage>
</organism>
<evidence type="ECO:0000313" key="4">
    <source>
        <dbReference type="Proteomes" id="UP001501302"/>
    </source>
</evidence>
<dbReference type="Proteomes" id="UP001501302">
    <property type="component" value="Unassembled WGS sequence"/>
</dbReference>
<keyword evidence="4" id="KW-1185">Reference proteome</keyword>
<sequence length="85" mass="9805">MIGQMLLKGKEKTTYKEDSTKEKPLRSVVKSLSWRTIGTLDTILISWLITGKLDLAFSIGGIELVTKMVLYFFHERVWNSIKWGK</sequence>
<feature type="domain" description="DUF2061" evidence="2">
    <location>
        <begin position="28"/>
        <end position="79"/>
    </location>
</feature>
<proteinExistence type="predicted"/>